<dbReference type="InterPro" id="IPR019193">
    <property type="entry name" value="UBQ-conj_enz_E2-bd_prot"/>
</dbReference>
<dbReference type="GO" id="GO:0051865">
    <property type="term" value="P:protein autoubiquitination"/>
    <property type="evidence" value="ECO:0007669"/>
    <property type="project" value="TreeGrafter"/>
</dbReference>
<dbReference type="GO" id="GO:0005829">
    <property type="term" value="C:cytosol"/>
    <property type="evidence" value="ECO:0007669"/>
    <property type="project" value="TreeGrafter"/>
</dbReference>
<feature type="compositionally biased region" description="Basic and acidic residues" evidence="1">
    <location>
        <begin position="183"/>
        <end position="203"/>
    </location>
</feature>
<dbReference type="VEuPathDB" id="FungiDB:MAPG_08238"/>
<reference evidence="3" key="5">
    <citation type="submission" date="2015-06" db="UniProtKB">
        <authorList>
            <consortium name="EnsemblFungi"/>
        </authorList>
    </citation>
    <scope>IDENTIFICATION</scope>
    <source>
        <strain evidence="3">ATCC 64411</strain>
    </source>
</reference>
<gene>
    <name evidence="2" type="ORF">MAPG_08238</name>
</gene>
<reference evidence="4" key="1">
    <citation type="submission" date="2010-05" db="EMBL/GenBank/DDBJ databases">
        <title>The genome sequence of Magnaporthe poae strain ATCC 64411.</title>
        <authorList>
            <person name="Ma L.-J."/>
            <person name="Dead R."/>
            <person name="Young S."/>
            <person name="Zeng Q."/>
            <person name="Koehrsen M."/>
            <person name="Alvarado L."/>
            <person name="Berlin A."/>
            <person name="Chapman S.B."/>
            <person name="Chen Z."/>
            <person name="Freedman E."/>
            <person name="Gellesch M."/>
            <person name="Goldberg J."/>
            <person name="Griggs A."/>
            <person name="Gujja S."/>
            <person name="Heilman E.R."/>
            <person name="Heiman D."/>
            <person name="Hepburn T."/>
            <person name="Howarth C."/>
            <person name="Jen D."/>
            <person name="Larson L."/>
            <person name="Mehta T."/>
            <person name="Neiman D."/>
            <person name="Pearson M."/>
            <person name="Roberts A."/>
            <person name="Saif S."/>
            <person name="Shea T."/>
            <person name="Shenoy N."/>
            <person name="Sisk P."/>
            <person name="Stolte C."/>
            <person name="Sykes S."/>
            <person name="Walk T."/>
            <person name="White J."/>
            <person name="Yandava C."/>
            <person name="Haas B."/>
            <person name="Nusbaum C."/>
            <person name="Birren B."/>
        </authorList>
    </citation>
    <scope>NUCLEOTIDE SEQUENCE [LARGE SCALE GENOMIC DNA]</scope>
    <source>
        <strain evidence="4">ATCC 64411 / 73-15</strain>
    </source>
</reference>
<dbReference type="OrthoDB" id="66510at2759"/>
<accession>A0A0C4E6U2</accession>
<name>A0A0C4E6U2_MAGP6</name>
<dbReference type="EMBL" id="ADBL01001989">
    <property type="status" value="NOT_ANNOTATED_CDS"/>
    <property type="molecule type" value="Genomic_DNA"/>
</dbReference>
<keyword evidence="4" id="KW-1185">Reference proteome</keyword>
<dbReference type="GO" id="GO:0005634">
    <property type="term" value="C:nucleus"/>
    <property type="evidence" value="ECO:0007669"/>
    <property type="project" value="TreeGrafter"/>
</dbReference>
<dbReference type="OMA" id="QAMKVFY"/>
<dbReference type="PANTHER" id="PTHR31531">
    <property type="entry name" value="E3 UBIQUITIN-PROTEIN LIGASE E3D FAMILY MEMBER"/>
    <property type="match status" value="1"/>
</dbReference>
<reference evidence="2" key="3">
    <citation type="submission" date="2011-03" db="EMBL/GenBank/DDBJ databases">
        <title>Annotation of Magnaporthe poae ATCC 64411.</title>
        <authorList>
            <person name="Ma L.-J."/>
            <person name="Dead R."/>
            <person name="Young S.K."/>
            <person name="Zeng Q."/>
            <person name="Gargeya S."/>
            <person name="Fitzgerald M."/>
            <person name="Haas B."/>
            <person name="Abouelleil A."/>
            <person name="Alvarado L."/>
            <person name="Arachchi H.M."/>
            <person name="Berlin A."/>
            <person name="Brown A."/>
            <person name="Chapman S.B."/>
            <person name="Chen Z."/>
            <person name="Dunbar C."/>
            <person name="Freedman E."/>
            <person name="Gearin G."/>
            <person name="Gellesch M."/>
            <person name="Goldberg J."/>
            <person name="Griggs A."/>
            <person name="Gujja S."/>
            <person name="Heiman D."/>
            <person name="Howarth C."/>
            <person name="Larson L."/>
            <person name="Lui A."/>
            <person name="MacDonald P.J.P."/>
            <person name="Mehta T."/>
            <person name="Montmayeur A."/>
            <person name="Murphy C."/>
            <person name="Neiman D."/>
            <person name="Pearson M."/>
            <person name="Priest M."/>
            <person name="Roberts A."/>
            <person name="Saif S."/>
            <person name="Shea T."/>
            <person name="Shenoy N."/>
            <person name="Sisk P."/>
            <person name="Stolte C."/>
            <person name="Sykes S."/>
            <person name="Yandava C."/>
            <person name="Wortman J."/>
            <person name="Nusbaum C."/>
            <person name="Birren B."/>
        </authorList>
    </citation>
    <scope>NUCLEOTIDE SEQUENCE</scope>
    <source>
        <strain evidence="2">ATCC 64411</strain>
    </source>
</reference>
<dbReference type="GO" id="GO:0006513">
    <property type="term" value="P:protein monoubiquitination"/>
    <property type="evidence" value="ECO:0007669"/>
    <property type="project" value="TreeGrafter"/>
</dbReference>
<dbReference type="GO" id="GO:0000209">
    <property type="term" value="P:protein polyubiquitination"/>
    <property type="evidence" value="ECO:0007669"/>
    <property type="project" value="TreeGrafter"/>
</dbReference>
<dbReference type="STRING" id="644358.A0A0C4E6U2"/>
<dbReference type="eggNOG" id="KOG4784">
    <property type="taxonomic scope" value="Eukaryota"/>
</dbReference>
<dbReference type="Proteomes" id="UP000011715">
    <property type="component" value="Unassembled WGS sequence"/>
</dbReference>
<evidence type="ECO:0008006" key="5">
    <source>
        <dbReference type="Google" id="ProtNLM"/>
    </source>
</evidence>
<dbReference type="GO" id="GO:0031624">
    <property type="term" value="F:ubiquitin conjugating enzyme binding"/>
    <property type="evidence" value="ECO:0007669"/>
    <property type="project" value="TreeGrafter"/>
</dbReference>
<dbReference type="EMBL" id="GL876972">
    <property type="protein sequence ID" value="KLU89264.1"/>
    <property type="molecule type" value="Genomic_DNA"/>
</dbReference>
<reference evidence="2" key="2">
    <citation type="submission" date="2010-05" db="EMBL/GenBank/DDBJ databases">
        <title>The Genome Sequence of Magnaporthe poae strain ATCC 64411.</title>
        <authorList>
            <consortium name="The Broad Institute Genome Sequencing Platform"/>
            <consortium name="Broad Institute Genome Sequencing Center for Infectious Disease"/>
            <person name="Ma L.-J."/>
            <person name="Dead R."/>
            <person name="Young S."/>
            <person name="Zeng Q."/>
            <person name="Koehrsen M."/>
            <person name="Alvarado L."/>
            <person name="Berlin A."/>
            <person name="Chapman S.B."/>
            <person name="Chen Z."/>
            <person name="Freedman E."/>
            <person name="Gellesch M."/>
            <person name="Goldberg J."/>
            <person name="Griggs A."/>
            <person name="Gujja S."/>
            <person name="Heilman E.R."/>
            <person name="Heiman D."/>
            <person name="Hepburn T."/>
            <person name="Howarth C."/>
            <person name="Jen D."/>
            <person name="Larson L."/>
            <person name="Mehta T."/>
            <person name="Neiman D."/>
            <person name="Pearson M."/>
            <person name="Roberts A."/>
            <person name="Saif S."/>
            <person name="Shea T."/>
            <person name="Shenoy N."/>
            <person name="Sisk P."/>
            <person name="Stolte C."/>
            <person name="Sykes S."/>
            <person name="Walk T."/>
            <person name="White J."/>
            <person name="Yandava C."/>
            <person name="Haas B."/>
            <person name="Nusbaum C."/>
            <person name="Birren B."/>
        </authorList>
    </citation>
    <scope>NUCLEOTIDE SEQUENCE</scope>
    <source>
        <strain evidence="2">ATCC 64411</strain>
    </source>
</reference>
<dbReference type="Pfam" id="PF09814">
    <property type="entry name" value="HECT_2"/>
    <property type="match status" value="1"/>
</dbReference>
<dbReference type="GO" id="GO:0000151">
    <property type="term" value="C:ubiquitin ligase complex"/>
    <property type="evidence" value="ECO:0007669"/>
    <property type="project" value="TreeGrafter"/>
</dbReference>
<evidence type="ECO:0000313" key="4">
    <source>
        <dbReference type="Proteomes" id="UP000011715"/>
    </source>
</evidence>
<dbReference type="GO" id="GO:0061630">
    <property type="term" value="F:ubiquitin protein ligase activity"/>
    <property type="evidence" value="ECO:0007669"/>
    <property type="project" value="TreeGrafter"/>
</dbReference>
<sequence length="453" mass="47611">MPDQFSIYAELLSNIRQVSVVASLPSARNASTKAILLDGGSRIHVSHEGDSRVLNLPAAVHIGSGAGSGPVVLPPAKPTTASAGAAARDGSRERQCTWRLPLAPSAQAPQAAAAAAASPAARGVAVPWEAVRIAPAVTSVRCRSCRAVVVPGRHITCWKDLPSADWAEMMEFWHCHKPDDHADGSGGGEHGHDHDRDGGKADDQTLTGRGYGANSRIQAQKGVGFVDLATFLFAEEDCQNIMFSPSPAGDLLKSPPLDIPAATPVRHLSASCASCQSTIGYYSFGPSAVALLKWQVLIQEEPEATVALPSPSIGQCLAAMLLSTIARSGSSKPLVVPMTGLVVGTGGRVVTSGKALSLWILNSTIRFTSTAVSGRNVSAIKLLYKIITEDDANKVMESMNSNTQDVSIPDESLGSVIVMLDRSNAILPADDRVFQGWKVGLLEQWESGDKGTR</sequence>
<feature type="region of interest" description="Disordered" evidence="1">
    <location>
        <begin position="69"/>
        <end position="90"/>
    </location>
</feature>
<dbReference type="AlphaFoldDB" id="A0A0C4E6U2"/>
<protein>
    <recommendedName>
        <fullName evidence="5">Ubiquitin-conjugating enzyme E2C-binding protein</fullName>
    </recommendedName>
</protein>
<evidence type="ECO:0000313" key="3">
    <source>
        <dbReference type="EnsemblFungi" id="MAPG_08238T0"/>
    </source>
</evidence>
<feature type="compositionally biased region" description="Low complexity" evidence="1">
    <location>
        <begin position="78"/>
        <end position="88"/>
    </location>
</feature>
<reference evidence="3" key="4">
    <citation type="journal article" date="2015" name="G3 (Bethesda)">
        <title>Genome sequences of three phytopathogenic species of the Magnaporthaceae family of fungi.</title>
        <authorList>
            <person name="Okagaki L.H."/>
            <person name="Nunes C.C."/>
            <person name="Sailsbery J."/>
            <person name="Clay B."/>
            <person name="Brown D."/>
            <person name="John T."/>
            <person name="Oh Y."/>
            <person name="Young N."/>
            <person name="Fitzgerald M."/>
            <person name="Haas B.J."/>
            <person name="Zeng Q."/>
            <person name="Young S."/>
            <person name="Adiconis X."/>
            <person name="Fan L."/>
            <person name="Levin J.Z."/>
            <person name="Mitchell T.K."/>
            <person name="Okubara P.A."/>
            <person name="Farman M.L."/>
            <person name="Kohn L.M."/>
            <person name="Birren B."/>
            <person name="Ma L.-J."/>
            <person name="Dean R.A."/>
        </authorList>
    </citation>
    <scope>NUCLEOTIDE SEQUENCE</scope>
    <source>
        <strain evidence="3">ATCC 64411 / 73-15</strain>
    </source>
</reference>
<dbReference type="GO" id="GO:0030332">
    <property type="term" value="F:cyclin binding"/>
    <property type="evidence" value="ECO:0007669"/>
    <property type="project" value="TreeGrafter"/>
</dbReference>
<proteinExistence type="predicted"/>
<evidence type="ECO:0000256" key="1">
    <source>
        <dbReference type="SAM" id="MobiDB-lite"/>
    </source>
</evidence>
<evidence type="ECO:0000313" key="2">
    <source>
        <dbReference type="EMBL" id="KLU89264.1"/>
    </source>
</evidence>
<dbReference type="EnsemblFungi" id="MAPG_08238T0">
    <property type="protein sequence ID" value="MAPG_08238T0"/>
    <property type="gene ID" value="MAPG_08238"/>
</dbReference>
<feature type="region of interest" description="Disordered" evidence="1">
    <location>
        <begin position="183"/>
        <end position="210"/>
    </location>
</feature>
<dbReference type="GO" id="GO:0043161">
    <property type="term" value="P:proteasome-mediated ubiquitin-dependent protein catabolic process"/>
    <property type="evidence" value="ECO:0007669"/>
    <property type="project" value="TreeGrafter"/>
</dbReference>
<dbReference type="PANTHER" id="PTHR31531:SF2">
    <property type="entry name" value="E3 UBIQUITIN-PROTEIN LIGASE E3D"/>
    <property type="match status" value="1"/>
</dbReference>
<organism evidence="3 4">
    <name type="scientific">Magnaporthiopsis poae (strain ATCC 64411 / 73-15)</name>
    <name type="common">Kentucky bluegrass fungus</name>
    <name type="synonym">Magnaporthe poae</name>
    <dbReference type="NCBI Taxonomy" id="644358"/>
    <lineage>
        <taxon>Eukaryota</taxon>
        <taxon>Fungi</taxon>
        <taxon>Dikarya</taxon>
        <taxon>Ascomycota</taxon>
        <taxon>Pezizomycotina</taxon>
        <taxon>Sordariomycetes</taxon>
        <taxon>Sordariomycetidae</taxon>
        <taxon>Magnaporthales</taxon>
        <taxon>Magnaporthaceae</taxon>
        <taxon>Magnaporthiopsis</taxon>
    </lineage>
</organism>